<accession>A0ABS4QQZ9</accession>
<evidence type="ECO:0000256" key="1">
    <source>
        <dbReference type="SAM" id="MobiDB-lite"/>
    </source>
</evidence>
<dbReference type="EMBL" id="JAGGMR010000001">
    <property type="protein sequence ID" value="MBP2193553.1"/>
    <property type="molecule type" value="Genomic_DNA"/>
</dbReference>
<feature type="region of interest" description="Disordered" evidence="1">
    <location>
        <begin position="13"/>
        <end position="32"/>
    </location>
</feature>
<keyword evidence="3" id="KW-1185">Reference proteome</keyword>
<comment type="caution">
    <text evidence="2">The sequence shown here is derived from an EMBL/GenBank/DDBJ whole genome shotgun (WGS) entry which is preliminary data.</text>
</comment>
<evidence type="ECO:0000313" key="2">
    <source>
        <dbReference type="EMBL" id="MBP2193553.1"/>
    </source>
</evidence>
<dbReference type="InterPro" id="IPR011473">
    <property type="entry name" value="DUF1579"/>
</dbReference>
<evidence type="ECO:0008006" key="4">
    <source>
        <dbReference type="Google" id="ProtNLM"/>
    </source>
</evidence>
<dbReference type="Pfam" id="PF07617">
    <property type="entry name" value="DUF1579"/>
    <property type="match status" value="1"/>
</dbReference>
<dbReference type="Proteomes" id="UP001519325">
    <property type="component" value="Unassembled WGS sequence"/>
</dbReference>
<reference evidence="2 3" key="1">
    <citation type="submission" date="2021-03" db="EMBL/GenBank/DDBJ databases">
        <title>Sequencing the genomes of 1000 actinobacteria strains.</title>
        <authorList>
            <person name="Klenk H.-P."/>
        </authorList>
    </citation>
    <scope>NUCLEOTIDE SEQUENCE [LARGE SCALE GENOMIC DNA]</scope>
    <source>
        <strain evidence="2 3">DSM 45516</strain>
    </source>
</reference>
<name>A0ABS4QQZ9_9NOCA</name>
<dbReference type="RefSeq" id="WP_209896786.1">
    <property type="nucleotide sequence ID" value="NZ_JAGGMR010000001.1"/>
</dbReference>
<protein>
    <recommendedName>
        <fullName evidence="4">DUF1579 domain-containing protein</fullName>
    </recommendedName>
</protein>
<organism evidence="2 3">
    <name type="scientific">Nocardia goodfellowii</name>
    <dbReference type="NCBI Taxonomy" id="882446"/>
    <lineage>
        <taxon>Bacteria</taxon>
        <taxon>Bacillati</taxon>
        <taxon>Actinomycetota</taxon>
        <taxon>Actinomycetes</taxon>
        <taxon>Mycobacteriales</taxon>
        <taxon>Nocardiaceae</taxon>
        <taxon>Nocardia</taxon>
    </lineage>
</organism>
<evidence type="ECO:0000313" key="3">
    <source>
        <dbReference type="Proteomes" id="UP001519325"/>
    </source>
</evidence>
<proteinExistence type="predicted"/>
<sequence length="196" mass="21318">MTVALLGTACGAETSSAAPAPAPPPASEPAHQFPGHARLDRLVGEWTADKQTFVAGGTPDKPLVARDLVSRWRWISETGNNFLQEEVAGTHGDRPYYRLGLLGYSPTDDRYEWTTVDSVTPMMMSYRGAKASAGSGEITMTGDFTDPGIAGHPGATIPMRTLIELESPDRTVMEIFFTPPGETERLIDRVVLTRRR</sequence>
<gene>
    <name evidence="2" type="ORF">BJ987_006454</name>
</gene>